<dbReference type="Proteomes" id="UP001590951">
    <property type="component" value="Unassembled WGS sequence"/>
</dbReference>
<sequence>MSLAFERLWVVIPGSPYFDSLESLGFTLLIMLCGGVIAFFMVWTEFAVIANTSALTFMIAGTFKELVTGAPQFGFASLSRPPVTERAECTTLLAAVTFLGEHLTYINCIGLVVLVLGVALFNYTKYRKVIMGQAVSTLAPADQAEGEMKAEGTRPTTASARCWWEAAEST</sequence>
<dbReference type="PANTHER" id="PTHR11132">
    <property type="entry name" value="SOLUTE CARRIER FAMILY 35"/>
    <property type="match status" value="1"/>
</dbReference>
<comment type="subunit">
    <text evidence="3 7">Homooligomer.</text>
</comment>
<evidence type="ECO:0000256" key="6">
    <source>
        <dbReference type="ARBA" id="ARBA00023136"/>
    </source>
</evidence>
<keyword evidence="7" id="KW-0333">Golgi apparatus</keyword>
<evidence type="ECO:0000256" key="5">
    <source>
        <dbReference type="ARBA" id="ARBA00022989"/>
    </source>
</evidence>
<gene>
    <name evidence="8" type="ORF">ABVK25_007059</name>
</gene>
<keyword evidence="7" id="KW-0256">Endoplasmic reticulum</keyword>
<keyword evidence="5 7" id="KW-1133">Transmembrane helix</keyword>
<comment type="similarity">
    <text evidence="2 7">Belongs to the TPT transporter family. SLC35D subfamily.</text>
</comment>
<keyword evidence="4 7" id="KW-0812">Transmembrane</keyword>
<keyword evidence="6 7" id="KW-0472">Membrane</keyword>
<keyword evidence="7" id="KW-0762">Sugar transport</keyword>
<evidence type="ECO:0000256" key="2">
    <source>
        <dbReference type="ARBA" id="ARBA00010425"/>
    </source>
</evidence>
<feature type="transmembrane region" description="Helical" evidence="7">
    <location>
        <begin position="103"/>
        <end position="123"/>
    </location>
</feature>
<evidence type="ECO:0000256" key="7">
    <source>
        <dbReference type="RuleBase" id="RU367097"/>
    </source>
</evidence>
<evidence type="ECO:0000313" key="9">
    <source>
        <dbReference type="Proteomes" id="UP001590951"/>
    </source>
</evidence>
<comment type="caution">
    <text evidence="8">The sequence shown here is derived from an EMBL/GenBank/DDBJ whole genome shotgun (WGS) entry which is preliminary data.</text>
</comment>
<dbReference type="InterPro" id="IPR050186">
    <property type="entry name" value="TPT_transporter"/>
</dbReference>
<comment type="subcellular location">
    <subcellularLocation>
        <location evidence="7">Golgi apparatus membrane</location>
        <topology evidence="7">Multi-pass membrane protein</topology>
    </subcellularLocation>
    <subcellularLocation>
        <location evidence="7">Cytoplasmic vesicle membrane</location>
        <topology evidence="7">Multi-pass membrane protein</topology>
    </subcellularLocation>
    <subcellularLocation>
        <location evidence="7">Endoplasmic reticulum membrane</location>
        <topology evidence="7">Multi-pass membrane protein</topology>
    </subcellularLocation>
</comment>
<keyword evidence="7" id="KW-0813">Transport</keyword>
<keyword evidence="7" id="KW-0968">Cytoplasmic vesicle</keyword>
<comment type="function">
    <text evidence="1 7">Involved in the import of GDP-mannose from the cytoplasm into the Golgi lumen.</text>
</comment>
<evidence type="ECO:0000256" key="3">
    <source>
        <dbReference type="ARBA" id="ARBA00011182"/>
    </source>
</evidence>
<evidence type="ECO:0000313" key="8">
    <source>
        <dbReference type="EMBL" id="KAL2052818.1"/>
    </source>
</evidence>
<keyword evidence="9" id="KW-1185">Reference proteome</keyword>
<protein>
    <recommendedName>
        <fullName evidence="7">GDP-mannose transporter</fullName>
        <shortName evidence="7">GMT</shortName>
    </recommendedName>
</protein>
<accession>A0ABR4B5Z1</accession>
<organism evidence="8 9">
    <name type="scientific">Lepraria finkii</name>
    <dbReference type="NCBI Taxonomy" id="1340010"/>
    <lineage>
        <taxon>Eukaryota</taxon>
        <taxon>Fungi</taxon>
        <taxon>Dikarya</taxon>
        <taxon>Ascomycota</taxon>
        <taxon>Pezizomycotina</taxon>
        <taxon>Lecanoromycetes</taxon>
        <taxon>OSLEUM clade</taxon>
        <taxon>Lecanoromycetidae</taxon>
        <taxon>Lecanorales</taxon>
        <taxon>Lecanorineae</taxon>
        <taxon>Stereocaulaceae</taxon>
        <taxon>Lepraria</taxon>
    </lineage>
</organism>
<feature type="transmembrane region" description="Helical" evidence="7">
    <location>
        <begin position="21"/>
        <end position="43"/>
    </location>
</feature>
<dbReference type="EMBL" id="JBHFEH010000025">
    <property type="protein sequence ID" value="KAL2052818.1"/>
    <property type="molecule type" value="Genomic_DNA"/>
</dbReference>
<reference evidence="8 9" key="1">
    <citation type="submission" date="2024-09" db="EMBL/GenBank/DDBJ databases">
        <title>Rethinking Asexuality: The Enigmatic Case of Functional Sexual Genes in Lepraria (Stereocaulaceae).</title>
        <authorList>
            <person name="Doellman M."/>
            <person name="Sun Y."/>
            <person name="Barcenas-Pena A."/>
            <person name="Lumbsch H.T."/>
            <person name="Grewe F."/>
        </authorList>
    </citation>
    <scope>NUCLEOTIDE SEQUENCE [LARGE SCALE GENOMIC DNA]</scope>
    <source>
        <strain evidence="8 9">Grewe 0041</strain>
    </source>
</reference>
<proteinExistence type="inferred from homology"/>
<evidence type="ECO:0000256" key="1">
    <source>
        <dbReference type="ARBA" id="ARBA00003420"/>
    </source>
</evidence>
<evidence type="ECO:0000256" key="4">
    <source>
        <dbReference type="ARBA" id="ARBA00022692"/>
    </source>
</evidence>
<name>A0ABR4B5Z1_9LECA</name>